<evidence type="ECO:0000313" key="2">
    <source>
        <dbReference type="WBParaSite" id="EN70_8127"/>
    </source>
</evidence>
<reference evidence="1" key="1">
    <citation type="submission" date="2012-04" db="EMBL/GenBank/DDBJ databases">
        <title>The Genome Sequence of Loa loa.</title>
        <authorList>
            <consortium name="The Broad Institute Genome Sequencing Platform"/>
            <consortium name="Broad Institute Genome Sequencing Center for Infectious Disease"/>
            <person name="Nutman T.B."/>
            <person name="Fink D.L."/>
            <person name="Russ C."/>
            <person name="Young S."/>
            <person name="Zeng Q."/>
            <person name="Gargeya S."/>
            <person name="Alvarado L."/>
            <person name="Berlin A."/>
            <person name="Chapman S.B."/>
            <person name="Chen Z."/>
            <person name="Freedman E."/>
            <person name="Gellesch M."/>
            <person name="Goldberg J."/>
            <person name="Griggs A."/>
            <person name="Gujja S."/>
            <person name="Heilman E.R."/>
            <person name="Heiman D."/>
            <person name="Howarth C."/>
            <person name="Mehta T."/>
            <person name="Neiman D."/>
            <person name="Pearson M."/>
            <person name="Roberts A."/>
            <person name="Saif S."/>
            <person name="Shea T."/>
            <person name="Shenoy N."/>
            <person name="Sisk P."/>
            <person name="Stolte C."/>
            <person name="Sykes S."/>
            <person name="White J."/>
            <person name="Yandava C."/>
            <person name="Haas B."/>
            <person name="Henn M.R."/>
            <person name="Nusbaum C."/>
            <person name="Birren B."/>
        </authorList>
    </citation>
    <scope>NUCLEOTIDE SEQUENCE [LARGE SCALE GENOMIC DNA]</scope>
</reference>
<organism evidence="1 2">
    <name type="scientific">Loa loa</name>
    <name type="common">Eye worm</name>
    <name type="synonym">Filaria loa</name>
    <dbReference type="NCBI Taxonomy" id="7209"/>
    <lineage>
        <taxon>Eukaryota</taxon>
        <taxon>Metazoa</taxon>
        <taxon>Ecdysozoa</taxon>
        <taxon>Nematoda</taxon>
        <taxon>Chromadorea</taxon>
        <taxon>Rhabditida</taxon>
        <taxon>Spirurina</taxon>
        <taxon>Spiruromorpha</taxon>
        <taxon>Filarioidea</taxon>
        <taxon>Onchocercidae</taxon>
        <taxon>Loa</taxon>
    </lineage>
</organism>
<evidence type="ECO:0000313" key="1">
    <source>
        <dbReference type="Proteomes" id="UP000095285"/>
    </source>
</evidence>
<proteinExistence type="predicted"/>
<dbReference type="Proteomes" id="UP000095285">
    <property type="component" value="Unassembled WGS sequence"/>
</dbReference>
<reference evidence="2" key="2">
    <citation type="submission" date="2016-11" db="UniProtKB">
        <authorList>
            <consortium name="WormBaseParasite"/>
        </authorList>
    </citation>
    <scope>IDENTIFICATION</scope>
</reference>
<protein>
    <submittedName>
        <fullName evidence="2">DB domain-containing protein</fullName>
    </submittedName>
</protein>
<keyword evidence="1" id="KW-1185">Reference proteome</keyword>
<dbReference type="PANTHER" id="PTHR21679">
    <property type="entry name" value="DOMAIN OF UNKNOWN FUNCTION DB DOMAIN-CONTAINING PROTEIN-RELATED"/>
    <property type="match status" value="1"/>
</dbReference>
<accession>A0A1I7VZV6</accession>
<dbReference type="OrthoDB" id="5835380at2759"/>
<dbReference type="PANTHER" id="PTHR21679:SF4">
    <property type="entry name" value="DOMAIN OF UNKNOWN FUNCTION DB DOMAIN-CONTAINING PROTEIN"/>
    <property type="match status" value="1"/>
</dbReference>
<dbReference type="AlphaFoldDB" id="A0A1I7VZV6"/>
<dbReference type="eggNOG" id="ENOG502SNC6">
    <property type="taxonomic scope" value="Eukaryota"/>
</dbReference>
<dbReference type="WBParaSite" id="EN70_8127">
    <property type="protein sequence ID" value="EN70_8127"/>
    <property type="gene ID" value="EN70_8127"/>
</dbReference>
<gene>
    <name evidence="2" type="primary">LOAG_08686</name>
</gene>
<sequence>MAAASAVVSAKERLPPCELIPKLLCCTERILDKCLIHCLNYISAKCLHKMQNYYKIITSMIGSYQKTGSNFYNQQVTCISTAVLTTTLPEPITQNVRRQLIKKPMVFVESNESSKKSFEFPNAPNYQTDGDYICLNRRYPNTEVSDSNLPSNSAVKISQPSYSPYLSRKLIDEVFLICCQHHVPSNCYNLCTYEHREHIAMETLIQANKQNACDLKYLNNIVYCANQNRNNQKLLSISWDDIIEITN</sequence>
<name>A0A1I7VZV6_LOALO</name>